<reference evidence="3" key="1">
    <citation type="submission" date="2020-11" db="EMBL/GenBank/DDBJ databases">
        <title>Azospira inquinata sp. nov.</title>
        <authorList>
            <person name="Moe W.M."/>
            <person name="Mikes M.C."/>
        </authorList>
    </citation>
    <scope>NUCLEOTIDE SEQUENCE</scope>
    <source>
        <strain evidence="3">Azo-3</strain>
    </source>
</reference>
<accession>A0A975SL65</accession>
<proteinExistence type="predicted"/>
<dbReference type="EMBL" id="CP064782">
    <property type="protein sequence ID" value="QWT48131.1"/>
    <property type="molecule type" value="Genomic_DNA"/>
</dbReference>
<name>A0A975SL65_9RHOO</name>
<evidence type="ECO:0000259" key="2">
    <source>
        <dbReference type="Pfam" id="PF02230"/>
    </source>
</evidence>
<gene>
    <name evidence="3" type="ORF">Azoinq_09650</name>
</gene>
<dbReference type="Pfam" id="PF02230">
    <property type="entry name" value="Abhydrolase_2"/>
    <property type="match status" value="1"/>
</dbReference>
<dbReference type="InterPro" id="IPR050565">
    <property type="entry name" value="LYPA1-2/EST-like"/>
</dbReference>
<dbReference type="InterPro" id="IPR003140">
    <property type="entry name" value="PLipase/COase/thioEstase"/>
</dbReference>
<organism evidence="3 4">
    <name type="scientific">Azospira inquinata</name>
    <dbReference type="NCBI Taxonomy" id="2785627"/>
    <lineage>
        <taxon>Bacteria</taxon>
        <taxon>Pseudomonadati</taxon>
        <taxon>Pseudomonadota</taxon>
        <taxon>Betaproteobacteria</taxon>
        <taxon>Rhodocyclales</taxon>
        <taxon>Rhodocyclaceae</taxon>
        <taxon>Azospira</taxon>
    </lineage>
</organism>
<evidence type="ECO:0000313" key="4">
    <source>
        <dbReference type="Proteomes" id="UP000683428"/>
    </source>
</evidence>
<evidence type="ECO:0000313" key="3">
    <source>
        <dbReference type="EMBL" id="QWT48131.1"/>
    </source>
</evidence>
<dbReference type="GO" id="GO:0016787">
    <property type="term" value="F:hydrolase activity"/>
    <property type="evidence" value="ECO:0007669"/>
    <property type="project" value="UniProtKB-KW"/>
</dbReference>
<dbReference type="PANTHER" id="PTHR10655">
    <property type="entry name" value="LYSOPHOSPHOLIPASE-RELATED"/>
    <property type="match status" value="1"/>
</dbReference>
<keyword evidence="1" id="KW-0378">Hydrolase</keyword>
<dbReference type="PANTHER" id="PTHR10655:SF17">
    <property type="entry name" value="LYSOPHOSPHOLIPASE-LIKE PROTEIN 1"/>
    <property type="match status" value="1"/>
</dbReference>
<sequence length="224" mass="24786">MPQSHFSEPVSDLTLHYRQHLPVPQRPRGGVLLLHGVGGNETSLAALANCLDPTLAIALVRAPFLLAPGQFGWFTVQFHSDGPHIDPGQADASRLKLDQFIQEWQRRYGLKPEQTLIAGFSQGGIMSASLALTRPQRVAGFACLSGRILPEIEKELAPPEALAHLQAFVAHGRQDSKLPVTWALKADALLHRLQLEHGTHLYPADHEITPRMVEDFRDWVDSIL</sequence>
<protein>
    <submittedName>
        <fullName evidence="3">Phospholipase</fullName>
    </submittedName>
</protein>
<dbReference type="KEGG" id="aiq:Azoinq_09650"/>
<dbReference type="Proteomes" id="UP000683428">
    <property type="component" value="Chromosome"/>
</dbReference>
<dbReference type="AlphaFoldDB" id="A0A975SL65"/>
<evidence type="ECO:0000256" key="1">
    <source>
        <dbReference type="ARBA" id="ARBA00022801"/>
    </source>
</evidence>
<keyword evidence="4" id="KW-1185">Reference proteome</keyword>
<dbReference type="RefSeq" id="WP_216129617.1">
    <property type="nucleotide sequence ID" value="NZ_CP064782.1"/>
</dbReference>
<feature type="domain" description="Phospholipase/carboxylesterase/thioesterase" evidence="2">
    <location>
        <begin position="27"/>
        <end position="221"/>
    </location>
</feature>